<name>A0ABW2L9F4_9BACT</name>
<evidence type="ECO:0000256" key="4">
    <source>
        <dbReference type="ARBA" id="ARBA00022989"/>
    </source>
</evidence>
<dbReference type="PANTHER" id="PTHR30625">
    <property type="entry name" value="PROTEIN TOLQ"/>
    <property type="match status" value="1"/>
</dbReference>
<evidence type="ECO:0000256" key="1">
    <source>
        <dbReference type="ARBA" id="ARBA00004651"/>
    </source>
</evidence>
<keyword evidence="2" id="KW-1003">Cell membrane</keyword>
<dbReference type="EMBL" id="JBHTBS010000007">
    <property type="protein sequence ID" value="MFC7338333.1"/>
    <property type="molecule type" value="Genomic_DNA"/>
</dbReference>
<dbReference type="Proteomes" id="UP001596472">
    <property type="component" value="Unassembled WGS sequence"/>
</dbReference>
<evidence type="ECO:0000256" key="7">
    <source>
        <dbReference type="SAM" id="Phobius"/>
    </source>
</evidence>
<feature type="transmembrane region" description="Helical" evidence="7">
    <location>
        <begin position="264"/>
        <end position="282"/>
    </location>
</feature>
<feature type="signal peptide" evidence="8">
    <location>
        <begin position="1"/>
        <end position="24"/>
    </location>
</feature>
<keyword evidence="6" id="KW-0813">Transport</keyword>
<keyword evidence="4 7" id="KW-1133">Transmembrane helix</keyword>
<sequence>MKNLMKRKWLVGTCALGLLLPASAETSVSDALTKAKSDLAVSLSELEKVREEIAAEKPALALEFEEVGLELREKRRLARIARMSREDREMAMRELERNRLVRRQDASYLAGLLKDQALKIQTVSGPGEPALKIDESVLAREADDAVRALEERLVVIDASLDRLQALIGGSTAPGKAVSEEGGVIEGEFFAMGPQVWFSGNGATGAVVWEKGGSLPKVIPANEEAVKSVAAGGEAVLGLDVTGGKARAMEEINGGVLDLVRKGGLWIWPIMGLALLSLIFGLIKLMRFAGYREPSEAWVIAILAALRVNDRDKAREVAAQMKHPAAAVMTKLVETAGNTADVVEETLYEQLMGVQQKVGSLLPVIAVTAATAPLLGLLGTVSGMIRTFNLITLFGSGDPKPLAGGISEALVTTLFGLIVAIPALILHAFLSRRSQGIVQTTERLGLSFVNSLRTK</sequence>
<comment type="caution">
    <text evidence="10">The sequence shown here is derived from an EMBL/GenBank/DDBJ whole genome shotgun (WGS) entry which is preliminary data.</text>
</comment>
<organism evidence="10 11">
    <name type="scientific">Haloferula chungangensis</name>
    <dbReference type="NCBI Taxonomy" id="1048331"/>
    <lineage>
        <taxon>Bacteria</taxon>
        <taxon>Pseudomonadati</taxon>
        <taxon>Verrucomicrobiota</taxon>
        <taxon>Verrucomicrobiia</taxon>
        <taxon>Verrucomicrobiales</taxon>
        <taxon>Verrucomicrobiaceae</taxon>
        <taxon>Haloferula</taxon>
    </lineage>
</organism>
<keyword evidence="11" id="KW-1185">Reference proteome</keyword>
<feature type="domain" description="MotA/TolQ/ExbB proton channel" evidence="9">
    <location>
        <begin position="322"/>
        <end position="441"/>
    </location>
</feature>
<dbReference type="InterPro" id="IPR050790">
    <property type="entry name" value="ExbB/TolQ_transport"/>
</dbReference>
<accession>A0ABW2L9F4</accession>
<proteinExistence type="inferred from homology"/>
<dbReference type="RefSeq" id="WP_379713551.1">
    <property type="nucleotide sequence ID" value="NZ_JBHTBS010000007.1"/>
</dbReference>
<evidence type="ECO:0000313" key="11">
    <source>
        <dbReference type="Proteomes" id="UP001596472"/>
    </source>
</evidence>
<feature type="chain" id="PRO_5046321910" evidence="8">
    <location>
        <begin position="25"/>
        <end position="454"/>
    </location>
</feature>
<gene>
    <name evidence="10" type="ORF">ACFQY0_14160</name>
</gene>
<keyword evidence="3 7" id="KW-0812">Transmembrane</keyword>
<protein>
    <submittedName>
        <fullName evidence="10">MotA/TolQ/ExbB proton channel family protein</fullName>
    </submittedName>
</protein>
<evidence type="ECO:0000256" key="8">
    <source>
        <dbReference type="SAM" id="SignalP"/>
    </source>
</evidence>
<feature type="transmembrane region" description="Helical" evidence="7">
    <location>
        <begin position="360"/>
        <end position="384"/>
    </location>
</feature>
<dbReference type="PANTHER" id="PTHR30625:SF11">
    <property type="entry name" value="MOTA_TOLQ_EXBB PROTON CHANNEL DOMAIN-CONTAINING PROTEIN"/>
    <property type="match status" value="1"/>
</dbReference>
<dbReference type="InterPro" id="IPR002898">
    <property type="entry name" value="MotA_ExbB_proton_chnl"/>
</dbReference>
<reference evidence="11" key="1">
    <citation type="journal article" date="2019" name="Int. J. Syst. Evol. Microbiol.">
        <title>The Global Catalogue of Microorganisms (GCM) 10K type strain sequencing project: providing services to taxonomists for standard genome sequencing and annotation.</title>
        <authorList>
            <consortium name="The Broad Institute Genomics Platform"/>
            <consortium name="The Broad Institute Genome Sequencing Center for Infectious Disease"/>
            <person name="Wu L."/>
            <person name="Ma J."/>
        </authorList>
    </citation>
    <scope>NUCLEOTIDE SEQUENCE [LARGE SCALE GENOMIC DNA]</scope>
    <source>
        <strain evidence="11">CGMCC 4.1467</strain>
    </source>
</reference>
<comment type="subcellular location">
    <subcellularLocation>
        <location evidence="1">Cell membrane</location>
        <topology evidence="1">Multi-pass membrane protein</topology>
    </subcellularLocation>
    <subcellularLocation>
        <location evidence="6">Membrane</location>
        <topology evidence="6">Multi-pass membrane protein</topology>
    </subcellularLocation>
</comment>
<dbReference type="Pfam" id="PF01618">
    <property type="entry name" value="MotA_ExbB"/>
    <property type="match status" value="1"/>
</dbReference>
<comment type="similarity">
    <text evidence="6">Belongs to the exbB/tolQ family.</text>
</comment>
<evidence type="ECO:0000256" key="2">
    <source>
        <dbReference type="ARBA" id="ARBA00022475"/>
    </source>
</evidence>
<evidence type="ECO:0000313" key="10">
    <source>
        <dbReference type="EMBL" id="MFC7338333.1"/>
    </source>
</evidence>
<evidence type="ECO:0000259" key="9">
    <source>
        <dbReference type="Pfam" id="PF01618"/>
    </source>
</evidence>
<keyword evidence="5 7" id="KW-0472">Membrane</keyword>
<keyword evidence="6" id="KW-0653">Protein transport</keyword>
<evidence type="ECO:0000256" key="6">
    <source>
        <dbReference type="RuleBase" id="RU004057"/>
    </source>
</evidence>
<feature type="transmembrane region" description="Helical" evidence="7">
    <location>
        <begin position="404"/>
        <end position="429"/>
    </location>
</feature>
<evidence type="ECO:0000256" key="3">
    <source>
        <dbReference type="ARBA" id="ARBA00022692"/>
    </source>
</evidence>
<keyword evidence="8" id="KW-0732">Signal</keyword>
<evidence type="ECO:0000256" key="5">
    <source>
        <dbReference type="ARBA" id="ARBA00023136"/>
    </source>
</evidence>